<keyword evidence="5 7" id="KW-1133">Transmembrane helix</keyword>
<dbReference type="SUPFAM" id="SSF52540">
    <property type="entry name" value="P-loop containing nucleoside triphosphate hydrolases"/>
    <property type="match status" value="1"/>
</dbReference>
<feature type="transmembrane region" description="Helical" evidence="7">
    <location>
        <begin position="60"/>
        <end position="81"/>
    </location>
</feature>
<evidence type="ECO:0000256" key="3">
    <source>
        <dbReference type="ARBA" id="ARBA00022741"/>
    </source>
</evidence>
<dbReference type="InterPro" id="IPR039421">
    <property type="entry name" value="Type_1_exporter"/>
</dbReference>
<dbReference type="GO" id="GO:0005524">
    <property type="term" value="F:ATP binding"/>
    <property type="evidence" value="ECO:0007669"/>
    <property type="project" value="UniProtKB-KW"/>
</dbReference>
<dbReference type="Proteomes" id="UP000285305">
    <property type="component" value="Unassembled WGS sequence"/>
</dbReference>
<keyword evidence="3" id="KW-0547">Nucleotide-binding</keyword>
<dbReference type="InterPro" id="IPR036640">
    <property type="entry name" value="ABC1_TM_sf"/>
</dbReference>
<keyword evidence="6 7" id="KW-0472">Membrane</keyword>
<dbReference type="GO" id="GO:0016887">
    <property type="term" value="F:ATP hydrolysis activity"/>
    <property type="evidence" value="ECO:0007669"/>
    <property type="project" value="InterPro"/>
</dbReference>
<evidence type="ECO:0000259" key="9">
    <source>
        <dbReference type="PROSITE" id="PS50929"/>
    </source>
</evidence>
<evidence type="ECO:0000256" key="6">
    <source>
        <dbReference type="ARBA" id="ARBA00023136"/>
    </source>
</evidence>
<proteinExistence type="predicted"/>
<protein>
    <submittedName>
        <fullName evidence="10">ABC transporter ATP-binding protein</fullName>
    </submittedName>
</protein>
<evidence type="ECO:0000259" key="8">
    <source>
        <dbReference type="PROSITE" id="PS50893"/>
    </source>
</evidence>
<organism evidence="10 11">
    <name type="scientific">Bacteroides stercoris</name>
    <dbReference type="NCBI Taxonomy" id="46506"/>
    <lineage>
        <taxon>Bacteria</taxon>
        <taxon>Pseudomonadati</taxon>
        <taxon>Bacteroidota</taxon>
        <taxon>Bacteroidia</taxon>
        <taxon>Bacteroidales</taxon>
        <taxon>Bacteroidaceae</taxon>
        <taxon>Bacteroides</taxon>
    </lineage>
</organism>
<feature type="domain" description="ABC transporter" evidence="8">
    <location>
        <begin position="335"/>
        <end position="542"/>
    </location>
</feature>
<dbReference type="CDD" id="cd07346">
    <property type="entry name" value="ABC_6TM_exporters"/>
    <property type="match status" value="1"/>
</dbReference>
<evidence type="ECO:0000256" key="5">
    <source>
        <dbReference type="ARBA" id="ARBA00022989"/>
    </source>
</evidence>
<feature type="domain" description="ABC transmembrane type-1" evidence="9">
    <location>
        <begin position="26"/>
        <end position="303"/>
    </location>
</feature>
<comment type="caution">
    <text evidence="10">The sequence shown here is derived from an EMBL/GenBank/DDBJ whole genome shotgun (WGS) entry which is preliminary data.</text>
</comment>
<dbReference type="PROSITE" id="PS50893">
    <property type="entry name" value="ABC_TRANSPORTER_2"/>
    <property type="match status" value="1"/>
</dbReference>
<feature type="transmembrane region" description="Helical" evidence="7">
    <location>
        <begin position="136"/>
        <end position="154"/>
    </location>
</feature>
<dbReference type="InterPro" id="IPR011527">
    <property type="entry name" value="ABC1_TM_dom"/>
</dbReference>
<evidence type="ECO:0000256" key="4">
    <source>
        <dbReference type="ARBA" id="ARBA00022840"/>
    </source>
</evidence>
<dbReference type="SUPFAM" id="SSF90123">
    <property type="entry name" value="ABC transporter transmembrane region"/>
    <property type="match status" value="1"/>
</dbReference>
<evidence type="ECO:0000256" key="2">
    <source>
        <dbReference type="ARBA" id="ARBA00022692"/>
    </source>
</evidence>
<accession>A0A413ZQZ0</accession>
<dbReference type="PANTHER" id="PTHR24221">
    <property type="entry name" value="ATP-BINDING CASSETTE SUB-FAMILY B"/>
    <property type="match status" value="1"/>
</dbReference>
<reference evidence="10 11" key="1">
    <citation type="submission" date="2018-08" db="EMBL/GenBank/DDBJ databases">
        <title>A genome reference for cultivated species of the human gut microbiota.</title>
        <authorList>
            <person name="Zou Y."/>
            <person name="Xue W."/>
            <person name="Luo G."/>
        </authorList>
    </citation>
    <scope>NUCLEOTIDE SEQUENCE [LARGE SCALE GENOMIC DNA]</scope>
    <source>
        <strain evidence="10 11">AM36-9BH</strain>
    </source>
</reference>
<gene>
    <name evidence="10" type="ORF">DW853_09845</name>
</gene>
<keyword evidence="4 10" id="KW-0067">ATP-binding</keyword>
<feature type="transmembrane region" description="Helical" evidence="7">
    <location>
        <begin position="254"/>
        <end position="281"/>
    </location>
</feature>
<dbReference type="RefSeq" id="WP_117899581.1">
    <property type="nucleotide sequence ID" value="NZ_QSHQ01000016.1"/>
</dbReference>
<keyword evidence="2 7" id="KW-0812">Transmembrane</keyword>
<feature type="transmembrane region" description="Helical" evidence="7">
    <location>
        <begin position="160"/>
        <end position="179"/>
    </location>
</feature>
<dbReference type="GO" id="GO:0005886">
    <property type="term" value="C:plasma membrane"/>
    <property type="evidence" value="ECO:0007669"/>
    <property type="project" value="UniProtKB-SubCell"/>
</dbReference>
<sequence>MKQMSSLRWLWNQTRCHRLDIVANSVVGIVRASVSLSMVWVCKQLVDAATHGKEELLGEYLVALVICLVAQLVLAVAYGRLESRMEIGMRNRLESNLFGKLMRSRLDERNSMHSADLINRLEQDVPMVTGMLCREIPYVASGICQLLGAFFFLYSMEPYLAFIMVGLTPVAMVVSRIFLKKMRKLSSDIRRTDSELQIHLQESLRHHLLISILEYILPMERKLYALQTKLQQQVIRRTDFTMFSRTVMQGGFSVGYLTAFVWGVYGLLAGTVSFGMMTTFLQLVAQIQHPMYELSRQLSTFAKTLTSVERLAEIDSFPEESIELPNRLMDGSVGIRMEHVFFSYPDREQYILENFSCDFTPGSFTAIVGETGIGKSTLFKLLLGLFSPDSGKVLFYDSSNEQGIAASAATRCNLSYVPQNNMLVSGTIKENLLMGNPAATDEELREALHTAVADFVYTLPQGIDTLCGERNSGLSEGQVQRIAIARALLRSGNILLLDEPTSALDNETENLLLERLVKLAGKKTLVLITHSNFVTRFCTGVIRI</sequence>
<dbReference type="GO" id="GO:0140359">
    <property type="term" value="F:ABC-type transporter activity"/>
    <property type="evidence" value="ECO:0007669"/>
    <property type="project" value="InterPro"/>
</dbReference>
<dbReference type="InterPro" id="IPR003439">
    <property type="entry name" value="ABC_transporter-like_ATP-bd"/>
</dbReference>
<evidence type="ECO:0000313" key="10">
    <source>
        <dbReference type="EMBL" id="RHC29241.1"/>
    </source>
</evidence>
<comment type="subcellular location">
    <subcellularLocation>
        <location evidence="1">Cell membrane</location>
        <topology evidence="1">Multi-pass membrane protein</topology>
    </subcellularLocation>
</comment>
<dbReference type="PROSITE" id="PS50929">
    <property type="entry name" value="ABC_TM1F"/>
    <property type="match status" value="1"/>
</dbReference>
<dbReference type="EMBL" id="QSHQ01000016">
    <property type="protein sequence ID" value="RHC29241.1"/>
    <property type="molecule type" value="Genomic_DNA"/>
</dbReference>
<dbReference type="AlphaFoldDB" id="A0A413ZQZ0"/>
<dbReference type="InterPro" id="IPR027417">
    <property type="entry name" value="P-loop_NTPase"/>
</dbReference>
<dbReference type="PANTHER" id="PTHR24221:SF654">
    <property type="entry name" value="ATP-BINDING CASSETTE SUB-FAMILY B MEMBER 6"/>
    <property type="match status" value="1"/>
</dbReference>
<dbReference type="Gene3D" id="1.20.1560.10">
    <property type="entry name" value="ABC transporter type 1, transmembrane domain"/>
    <property type="match status" value="1"/>
</dbReference>
<dbReference type="Pfam" id="PF00005">
    <property type="entry name" value="ABC_tran"/>
    <property type="match status" value="1"/>
</dbReference>
<dbReference type="Gene3D" id="3.40.50.300">
    <property type="entry name" value="P-loop containing nucleotide triphosphate hydrolases"/>
    <property type="match status" value="1"/>
</dbReference>
<name>A0A413ZQZ0_BACSE</name>
<dbReference type="InterPro" id="IPR003593">
    <property type="entry name" value="AAA+_ATPase"/>
</dbReference>
<dbReference type="Pfam" id="PF00664">
    <property type="entry name" value="ABC_membrane"/>
    <property type="match status" value="1"/>
</dbReference>
<feature type="transmembrane region" description="Helical" evidence="7">
    <location>
        <begin position="21"/>
        <end position="40"/>
    </location>
</feature>
<dbReference type="SMART" id="SM00382">
    <property type="entry name" value="AAA"/>
    <property type="match status" value="1"/>
</dbReference>
<evidence type="ECO:0000256" key="7">
    <source>
        <dbReference type="SAM" id="Phobius"/>
    </source>
</evidence>
<evidence type="ECO:0000313" key="11">
    <source>
        <dbReference type="Proteomes" id="UP000285305"/>
    </source>
</evidence>
<evidence type="ECO:0000256" key="1">
    <source>
        <dbReference type="ARBA" id="ARBA00004651"/>
    </source>
</evidence>